<dbReference type="HOGENOM" id="CLU_064886_2_0_6"/>
<dbReference type="AlphaFoldDB" id="U5T476"/>
<dbReference type="Pfam" id="PF00814">
    <property type="entry name" value="TsaD"/>
    <property type="match status" value="1"/>
</dbReference>
<dbReference type="eggNOG" id="COG1214">
    <property type="taxonomic scope" value="Bacteria"/>
</dbReference>
<dbReference type="STRING" id="1335757.SPICUR_06900"/>
<evidence type="ECO:0000256" key="3">
    <source>
        <dbReference type="ARBA" id="ARBA00032446"/>
    </source>
</evidence>
<dbReference type="PATRIC" id="fig|1335757.3.peg.1350"/>
<dbReference type="CDD" id="cd24032">
    <property type="entry name" value="ASKHA_NBD_TsaB"/>
    <property type="match status" value="1"/>
</dbReference>
<dbReference type="KEGG" id="spiu:SPICUR_06900"/>
<accession>U5T476</accession>
<evidence type="ECO:0000313" key="6">
    <source>
        <dbReference type="Proteomes" id="UP000017640"/>
    </source>
</evidence>
<dbReference type="PANTHER" id="PTHR11735:SF11">
    <property type="entry name" value="TRNA THREONYLCARBAMOYLADENOSINE BIOSYNTHESIS PROTEIN TSAB"/>
    <property type="match status" value="1"/>
</dbReference>
<dbReference type="PANTHER" id="PTHR11735">
    <property type="entry name" value="TRNA N6-ADENOSINE THREONYLCARBAMOYLTRANSFERASE"/>
    <property type="match status" value="1"/>
</dbReference>
<dbReference type="InterPro" id="IPR000905">
    <property type="entry name" value="Gcp-like_dom"/>
</dbReference>
<dbReference type="Proteomes" id="UP000017640">
    <property type="component" value="Chromosome"/>
</dbReference>
<dbReference type="GO" id="GO:0002949">
    <property type="term" value="P:tRNA threonylcarbamoyladenosine modification"/>
    <property type="evidence" value="ECO:0007669"/>
    <property type="project" value="InterPro"/>
</dbReference>
<evidence type="ECO:0000259" key="4">
    <source>
        <dbReference type="Pfam" id="PF00814"/>
    </source>
</evidence>
<dbReference type="SUPFAM" id="SSF53067">
    <property type="entry name" value="Actin-like ATPase domain"/>
    <property type="match status" value="2"/>
</dbReference>
<dbReference type="InterPro" id="IPR022496">
    <property type="entry name" value="T6A_TsaB"/>
</dbReference>
<dbReference type="InterPro" id="IPR043129">
    <property type="entry name" value="ATPase_NBD"/>
</dbReference>
<organism evidence="5 6">
    <name type="scientific">Spiribacter curvatus</name>
    <dbReference type="NCBI Taxonomy" id="1335757"/>
    <lineage>
        <taxon>Bacteria</taxon>
        <taxon>Pseudomonadati</taxon>
        <taxon>Pseudomonadota</taxon>
        <taxon>Gammaproteobacteria</taxon>
        <taxon>Chromatiales</taxon>
        <taxon>Ectothiorhodospiraceae</taxon>
        <taxon>Spiribacter</taxon>
    </lineage>
</organism>
<evidence type="ECO:0000256" key="2">
    <source>
        <dbReference type="ARBA" id="ARBA00019012"/>
    </source>
</evidence>
<keyword evidence="6" id="KW-1185">Reference proteome</keyword>
<comment type="similarity">
    <text evidence="1">Belongs to the KAE1 / TsaD family. TsaB subfamily.</text>
</comment>
<proteinExistence type="inferred from homology"/>
<reference evidence="5 6" key="1">
    <citation type="journal article" date="2013" name="BMC Genomics">
        <title>Genomes of "Spiribacter", a streamlined, successful halophilic bacterium.</title>
        <authorList>
            <person name="Lopez-Perez M."/>
            <person name="Ghai R."/>
            <person name="Leon M.J."/>
            <person name="Rodriguez-Olmos A."/>
            <person name="Copa-Patino J.L."/>
            <person name="Soliveri J."/>
            <person name="Sanchez-Porro C."/>
            <person name="Ventosa A."/>
            <person name="Rodriguez-Valera F."/>
        </authorList>
    </citation>
    <scope>NUCLEOTIDE SEQUENCE [LARGE SCALE GENOMIC DNA]</scope>
    <source>
        <strain evidence="5 6">UAH-SP71</strain>
    </source>
</reference>
<evidence type="ECO:0000313" key="5">
    <source>
        <dbReference type="EMBL" id="AGY92344.1"/>
    </source>
</evidence>
<dbReference type="EMBL" id="CP005990">
    <property type="protein sequence ID" value="AGY92344.1"/>
    <property type="molecule type" value="Genomic_DNA"/>
</dbReference>
<dbReference type="NCBIfam" id="TIGR03725">
    <property type="entry name" value="T6A_YeaZ"/>
    <property type="match status" value="1"/>
</dbReference>
<gene>
    <name evidence="5" type="ORF">SPICUR_06900</name>
</gene>
<sequence length="222" mass="22329">MLGIDATTGPCSVALAVDGTVLSRVAHARRGQSATILAFADELLAEAGIARPAVDAIACTRGPGSFTGVRISTGVGQGLAMGLDRPVVGLSTLQVVAEAVLQADAAPDGAVVLLDARMGEVYGGLFRRGAGTESTTVAVSAEWLGPPVSPSLPAGQWCGAGSGFAAYPPLAQATGLTGVWSDCVPDMGAAMELARHALARGDAIPAAELEPVYLRNRVARPA</sequence>
<dbReference type="Gene3D" id="3.30.420.40">
    <property type="match status" value="2"/>
</dbReference>
<dbReference type="GO" id="GO:0005829">
    <property type="term" value="C:cytosol"/>
    <property type="evidence" value="ECO:0007669"/>
    <property type="project" value="TreeGrafter"/>
</dbReference>
<evidence type="ECO:0000256" key="1">
    <source>
        <dbReference type="ARBA" id="ARBA00010493"/>
    </source>
</evidence>
<feature type="domain" description="Gcp-like" evidence="4">
    <location>
        <begin position="28"/>
        <end position="133"/>
    </location>
</feature>
<protein>
    <recommendedName>
        <fullName evidence="2">tRNA threonylcarbamoyladenosine biosynthesis protein TsaB</fullName>
    </recommendedName>
    <alternativeName>
        <fullName evidence="3">t(6)A37 threonylcarbamoyladenosine biosynthesis protein TsaB</fullName>
    </alternativeName>
</protein>
<name>U5T476_9GAMM</name>